<dbReference type="Proteomes" id="UP001489719">
    <property type="component" value="Unassembled WGS sequence"/>
</dbReference>
<dbReference type="EMBL" id="MU970250">
    <property type="protein sequence ID" value="KAK9318984.1"/>
    <property type="molecule type" value="Genomic_DNA"/>
</dbReference>
<evidence type="ECO:0000313" key="2">
    <source>
        <dbReference type="Proteomes" id="UP001489719"/>
    </source>
</evidence>
<sequence>MPSSNYDKALYLLKNNPPVQRLDIRLPYSQYLKLEESWSKFKSENRLRKGDIQAYCTINADSDSGNYPKRAPWHHSGSDPRENVASSVNDYLSIHKPNEFHRIMNFGSSTEMELCPDGKSSKEQMYPLCMTVVMEVLADKWRFFLTDPFLLMSTTPISAKRFQRL</sequence>
<accession>A0ACC3TCY9</accession>
<organism evidence="1 2">
    <name type="scientific">Lipomyces orientalis</name>
    <dbReference type="NCBI Taxonomy" id="1233043"/>
    <lineage>
        <taxon>Eukaryota</taxon>
        <taxon>Fungi</taxon>
        <taxon>Dikarya</taxon>
        <taxon>Ascomycota</taxon>
        <taxon>Saccharomycotina</taxon>
        <taxon>Lipomycetes</taxon>
        <taxon>Lipomycetales</taxon>
        <taxon>Lipomycetaceae</taxon>
        <taxon>Lipomyces</taxon>
    </lineage>
</organism>
<proteinExistence type="predicted"/>
<reference evidence="2" key="1">
    <citation type="journal article" date="2024" name="Front. Bioeng. Biotechnol.">
        <title>Genome-scale model development and genomic sequencing of the oleaginous clade Lipomyces.</title>
        <authorList>
            <person name="Czajka J.J."/>
            <person name="Han Y."/>
            <person name="Kim J."/>
            <person name="Mondo S.J."/>
            <person name="Hofstad B.A."/>
            <person name="Robles A."/>
            <person name="Haridas S."/>
            <person name="Riley R."/>
            <person name="LaButti K."/>
            <person name="Pangilinan J."/>
            <person name="Andreopoulos W."/>
            <person name="Lipzen A."/>
            <person name="Yan J."/>
            <person name="Wang M."/>
            <person name="Ng V."/>
            <person name="Grigoriev I.V."/>
            <person name="Spatafora J.W."/>
            <person name="Magnuson J.K."/>
            <person name="Baker S.E."/>
            <person name="Pomraning K.R."/>
        </authorList>
    </citation>
    <scope>NUCLEOTIDE SEQUENCE [LARGE SCALE GENOMIC DNA]</scope>
    <source>
        <strain evidence="2">CBS 10300</strain>
    </source>
</reference>
<protein>
    <submittedName>
        <fullName evidence="1">Uncharacterized protein</fullName>
    </submittedName>
</protein>
<evidence type="ECO:0000313" key="1">
    <source>
        <dbReference type="EMBL" id="KAK9318984.1"/>
    </source>
</evidence>
<gene>
    <name evidence="1" type="ORF">V1517DRAFT_80073</name>
</gene>
<comment type="caution">
    <text evidence="1">The sequence shown here is derived from an EMBL/GenBank/DDBJ whole genome shotgun (WGS) entry which is preliminary data.</text>
</comment>
<name>A0ACC3TCY9_9ASCO</name>
<keyword evidence="2" id="KW-1185">Reference proteome</keyword>